<dbReference type="Gene3D" id="3.40.1440.10">
    <property type="entry name" value="GIY-YIG endonuclease"/>
    <property type="match status" value="1"/>
</dbReference>
<dbReference type="CDD" id="cd10448">
    <property type="entry name" value="GIY-YIG_unchar_3"/>
    <property type="match status" value="1"/>
</dbReference>
<dbReference type="RefSeq" id="WP_089661112.1">
    <property type="nucleotide sequence ID" value="NZ_LT629745.1"/>
</dbReference>
<comment type="similarity">
    <text evidence="1">Belongs to the UPF0213 family.</text>
</comment>
<organism evidence="3 4">
    <name type="scientific">Christiangramia echinicola</name>
    <dbReference type="NCBI Taxonomy" id="279359"/>
    <lineage>
        <taxon>Bacteria</taxon>
        <taxon>Pseudomonadati</taxon>
        <taxon>Bacteroidota</taxon>
        <taxon>Flavobacteriia</taxon>
        <taxon>Flavobacteriales</taxon>
        <taxon>Flavobacteriaceae</taxon>
        <taxon>Christiangramia</taxon>
    </lineage>
</organism>
<sequence length="104" mass="12506">MFSNDSQSYFTNILTNRNKTVLYIGVTNNLQRRLIEHHQGVRLRAKTFTAKYHCIFLIHYEKFSWVQDAIAREKQLKGWLRSKKVDLVNENNPEWKFLNDEFSL</sequence>
<dbReference type="EMBL" id="LT629745">
    <property type="protein sequence ID" value="SDR67722.1"/>
    <property type="molecule type" value="Genomic_DNA"/>
</dbReference>
<dbReference type="STRING" id="1250231.SAMN04488552_0433"/>
<dbReference type="Pfam" id="PF01541">
    <property type="entry name" value="GIY-YIG"/>
    <property type="match status" value="1"/>
</dbReference>
<evidence type="ECO:0000259" key="2">
    <source>
        <dbReference type="PROSITE" id="PS50164"/>
    </source>
</evidence>
<dbReference type="InterPro" id="IPR050190">
    <property type="entry name" value="UPF0213_domain"/>
</dbReference>
<dbReference type="PROSITE" id="PS50164">
    <property type="entry name" value="GIY_YIG"/>
    <property type="match status" value="1"/>
</dbReference>
<dbReference type="GO" id="GO:0004519">
    <property type="term" value="F:endonuclease activity"/>
    <property type="evidence" value="ECO:0007669"/>
    <property type="project" value="UniProtKB-KW"/>
</dbReference>
<keyword evidence="3" id="KW-0378">Hydrolase</keyword>
<proteinExistence type="inferred from homology"/>
<dbReference type="AlphaFoldDB" id="A0A1H1L0C9"/>
<dbReference type="Proteomes" id="UP000198858">
    <property type="component" value="Chromosome I"/>
</dbReference>
<keyword evidence="3" id="KW-0540">Nuclease</keyword>
<gene>
    <name evidence="3" type="ORF">SAMN04488552_0433</name>
</gene>
<feature type="domain" description="GIY-YIG" evidence="2">
    <location>
        <begin position="7"/>
        <end position="86"/>
    </location>
</feature>
<dbReference type="InterPro" id="IPR000305">
    <property type="entry name" value="GIY-YIG_endonuc"/>
</dbReference>
<dbReference type="PANTHER" id="PTHR34477:SF5">
    <property type="entry name" value="BSL5627 PROTEIN"/>
    <property type="match status" value="1"/>
</dbReference>
<evidence type="ECO:0000256" key="1">
    <source>
        <dbReference type="ARBA" id="ARBA00007435"/>
    </source>
</evidence>
<protein>
    <submittedName>
        <fullName evidence="3">Putative endonuclease</fullName>
    </submittedName>
</protein>
<dbReference type="SUPFAM" id="SSF82771">
    <property type="entry name" value="GIY-YIG endonuclease"/>
    <property type="match status" value="1"/>
</dbReference>
<dbReference type="InterPro" id="IPR035901">
    <property type="entry name" value="GIY-YIG_endonuc_sf"/>
</dbReference>
<dbReference type="PANTHER" id="PTHR34477">
    <property type="entry name" value="UPF0213 PROTEIN YHBQ"/>
    <property type="match status" value="1"/>
</dbReference>
<name>A0A1H1L0C9_9FLAO</name>
<keyword evidence="3" id="KW-0255">Endonuclease</keyword>
<reference evidence="3 4" key="1">
    <citation type="submission" date="2016-10" db="EMBL/GenBank/DDBJ databases">
        <authorList>
            <person name="Varghese N."/>
            <person name="Submissions S."/>
        </authorList>
    </citation>
    <scope>NUCLEOTIDE SEQUENCE [LARGE SCALE GENOMIC DNA]</scope>
    <source>
        <strain evidence="3 4">Mar_2010_102</strain>
    </source>
</reference>
<evidence type="ECO:0000313" key="3">
    <source>
        <dbReference type="EMBL" id="SDR67722.1"/>
    </source>
</evidence>
<accession>A0A1H1L0C9</accession>
<keyword evidence="4" id="KW-1185">Reference proteome</keyword>
<evidence type="ECO:0000313" key="4">
    <source>
        <dbReference type="Proteomes" id="UP000198858"/>
    </source>
</evidence>